<dbReference type="PROSITE" id="PS50931">
    <property type="entry name" value="HTH_LYSR"/>
    <property type="match status" value="1"/>
</dbReference>
<dbReference type="SUPFAM" id="SSF46785">
    <property type="entry name" value="Winged helix' DNA-binding domain"/>
    <property type="match status" value="1"/>
</dbReference>
<evidence type="ECO:0000313" key="6">
    <source>
        <dbReference type="EMBL" id="NOU50327.1"/>
    </source>
</evidence>
<dbReference type="SUPFAM" id="SSF53850">
    <property type="entry name" value="Periplasmic binding protein-like II"/>
    <property type="match status" value="1"/>
</dbReference>
<dbReference type="GO" id="GO:0000976">
    <property type="term" value="F:transcription cis-regulatory region binding"/>
    <property type="evidence" value="ECO:0007669"/>
    <property type="project" value="TreeGrafter"/>
</dbReference>
<comment type="caution">
    <text evidence="6">The sequence shown here is derived from an EMBL/GenBank/DDBJ whole genome shotgun (WGS) entry which is preliminary data.</text>
</comment>
<dbReference type="Proteomes" id="UP000586305">
    <property type="component" value="Unassembled WGS sequence"/>
</dbReference>
<name>A0A849VF15_9GAMM</name>
<evidence type="ECO:0000256" key="2">
    <source>
        <dbReference type="ARBA" id="ARBA00023015"/>
    </source>
</evidence>
<evidence type="ECO:0000256" key="4">
    <source>
        <dbReference type="ARBA" id="ARBA00023163"/>
    </source>
</evidence>
<evidence type="ECO:0000256" key="3">
    <source>
        <dbReference type="ARBA" id="ARBA00023125"/>
    </source>
</evidence>
<accession>A0A849VF15</accession>
<dbReference type="InterPro" id="IPR005119">
    <property type="entry name" value="LysR_subst-bd"/>
</dbReference>
<keyword evidence="7" id="KW-1185">Reference proteome</keyword>
<dbReference type="InterPro" id="IPR036390">
    <property type="entry name" value="WH_DNA-bd_sf"/>
</dbReference>
<protein>
    <submittedName>
        <fullName evidence="6">LysR family transcriptional regulator</fullName>
    </submittedName>
</protein>
<dbReference type="EMBL" id="JABBPG010000002">
    <property type="protein sequence ID" value="NOU50327.1"/>
    <property type="molecule type" value="Genomic_DNA"/>
</dbReference>
<dbReference type="GO" id="GO:0003700">
    <property type="term" value="F:DNA-binding transcription factor activity"/>
    <property type="evidence" value="ECO:0007669"/>
    <property type="project" value="InterPro"/>
</dbReference>
<dbReference type="PRINTS" id="PR00039">
    <property type="entry name" value="HTHLYSR"/>
</dbReference>
<dbReference type="PANTHER" id="PTHR30126">
    <property type="entry name" value="HTH-TYPE TRANSCRIPTIONAL REGULATOR"/>
    <property type="match status" value="1"/>
</dbReference>
<evidence type="ECO:0000313" key="7">
    <source>
        <dbReference type="Proteomes" id="UP000586305"/>
    </source>
</evidence>
<dbReference type="Pfam" id="PF03466">
    <property type="entry name" value="LysR_substrate"/>
    <property type="match status" value="1"/>
</dbReference>
<evidence type="ECO:0000256" key="1">
    <source>
        <dbReference type="ARBA" id="ARBA00009437"/>
    </source>
</evidence>
<gene>
    <name evidence="6" type="ORF">HG263_07195</name>
</gene>
<keyword evidence="3" id="KW-0238">DNA-binding</keyword>
<keyword evidence="2" id="KW-0805">Transcription regulation</keyword>
<dbReference type="AlphaFoldDB" id="A0A849VF15"/>
<dbReference type="CDD" id="cd05466">
    <property type="entry name" value="PBP2_LTTR_substrate"/>
    <property type="match status" value="1"/>
</dbReference>
<organism evidence="6 7">
    <name type="scientific">Pseudoalteromonas caenipelagi</name>
    <dbReference type="NCBI Taxonomy" id="2726988"/>
    <lineage>
        <taxon>Bacteria</taxon>
        <taxon>Pseudomonadati</taxon>
        <taxon>Pseudomonadota</taxon>
        <taxon>Gammaproteobacteria</taxon>
        <taxon>Alteromonadales</taxon>
        <taxon>Pseudoalteromonadaceae</taxon>
        <taxon>Pseudoalteromonas</taxon>
    </lineage>
</organism>
<keyword evidence="4" id="KW-0804">Transcription</keyword>
<sequence length="298" mass="33445">MKISDLEILQAVAKTASLSEAAQQLYKTQPAITQALKRLEEQLGFTIVNRNNYRVTLTEKGKRFCDESAKLLVFRDDLQILAKEFSLGNEARFNICYEPLCYQTQYNSVISDVFKQFPHTEIAITSGKRFVALEQVNNADADLGIGPWFDLFHATGDLESIAIGEIRLGLVAKKSLLPTKLNYEQLANYPCLAMFESGFNFDSERLAYARGAGMMKLDDIASIKSFLLSGTGFAMISLSHCQAELDAGLLEQINVTDRQSTFTAKIHAFRKQARHHGPVARAIWQKFQQIGTQYAKQQ</sequence>
<dbReference type="InterPro" id="IPR000847">
    <property type="entry name" value="LysR_HTH_N"/>
</dbReference>
<dbReference type="Pfam" id="PF00126">
    <property type="entry name" value="HTH_1"/>
    <property type="match status" value="1"/>
</dbReference>
<dbReference type="PANTHER" id="PTHR30126:SF40">
    <property type="entry name" value="HTH-TYPE TRANSCRIPTIONAL REGULATOR GLTR"/>
    <property type="match status" value="1"/>
</dbReference>
<feature type="domain" description="HTH lysR-type" evidence="5">
    <location>
        <begin position="1"/>
        <end position="58"/>
    </location>
</feature>
<evidence type="ECO:0000259" key="5">
    <source>
        <dbReference type="PROSITE" id="PS50931"/>
    </source>
</evidence>
<dbReference type="RefSeq" id="WP_171625389.1">
    <property type="nucleotide sequence ID" value="NZ_JABBPG010000002.1"/>
</dbReference>
<dbReference type="Gene3D" id="3.40.190.290">
    <property type="match status" value="1"/>
</dbReference>
<reference evidence="6 7" key="1">
    <citation type="submission" date="2020-04" db="EMBL/GenBank/DDBJ databases">
        <title>Pseudoalteromonas caenipelagi sp. nov., isolated from a tidal flat.</title>
        <authorList>
            <person name="Park S."/>
            <person name="Yoon J.-H."/>
        </authorList>
    </citation>
    <scope>NUCLEOTIDE SEQUENCE [LARGE SCALE GENOMIC DNA]</scope>
    <source>
        <strain evidence="6 7">JBTF-M23</strain>
    </source>
</reference>
<proteinExistence type="inferred from homology"/>
<comment type="similarity">
    <text evidence="1">Belongs to the LysR transcriptional regulatory family.</text>
</comment>
<dbReference type="InterPro" id="IPR036388">
    <property type="entry name" value="WH-like_DNA-bd_sf"/>
</dbReference>
<dbReference type="Gene3D" id="1.10.10.10">
    <property type="entry name" value="Winged helix-like DNA-binding domain superfamily/Winged helix DNA-binding domain"/>
    <property type="match status" value="1"/>
</dbReference>